<sequence length="108" mass="12278">MPRTPMPITTTSVLGVLLMEAQSNEETFPAVSVDWQIPPSEVPAQVHWLVRSFRVGILVKADVPLPRPPQPSVTRDDSLTAMQTWSQFLQQKDMRHVNPKNRYRTTAK</sequence>
<evidence type="ECO:0000313" key="1">
    <source>
        <dbReference type="EMBL" id="KAJ5099666.1"/>
    </source>
</evidence>
<accession>A0A9W9FGD7</accession>
<evidence type="ECO:0000313" key="2">
    <source>
        <dbReference type="Proteomes" id="UP001149074"/>
    </source>
</evidence>
<dbReference type="AlphaFoldDB" id="A0A9W9FGD7"/>
<dbReference type="GeneID" id="81358140"/>
<comment type="caution">
    <text evidence="1">The sequence shown here is derived from an EMBL/GenBank/DDBJ whole genome shotgun (WGS) entry which is preliminary data.</text>
</comment>
<reference evidence="1" key="1">
    <citation type="submission" date="2022-11" db="EMBL/GenBank/DDBJ databases">
        <authorList>
            <person name="Petersen C."/>
        </authorList>
    </citation>
    <scope>NUCLEOTIDE SEQUENCE</scope>
    <source>
        <strain evidence="1">IBT 30761</strain>
    </source>
</reference>
<gene>
    <name evidence="1" type="ORF">N7532_006667</name>
</gene>
<protein>
    <submittedName>
        <fullName evidence="1">Uncharacterized protein</fullName>
    </submittedName>
</protein>
<dbReference type="EMBL" id="JAPQKI010000005">
    <property type="protein sequence ID" value="KAJ5099666.1"/>
    <property type="molecule type" value="Genomic_DNA"/>
</dbReference>
<dbReference type="RefSeq" id="XP_056475320.1">
    <property type="nucleotide sequence ID" value="XM_056619161.1"/>
</dbReference>
<proteinExistence type="predicted"/>
<dbReference type="Proteomes" id="UP001149074">
    <property type="component" value="Unassembled WGS sequence"/>
</dbReference>
<organism evidence="1 2">
    <name type="scientific">Penicillium argentinense</name>
    <dbReference type="NCBI Taxonomy" id="1131581"/>
    <lineage>
        <taxon>Eukaryota</taxon>
        <taxon>Fungi</taxon>
        <taxon>Dikarya</taxon>
        <taxon>Ascomycota</taxon>
        <taxon>Pezizomycotina</taxon>
        <taxon>Eurotiomycetes</taxon>
        <taxon>Eurotiomycetidae</taxon>
        <taxon>Eurotiales</taxon>
        <taxon>Aspergillaceae</taxon>
        <taxon>Penicillium</taxon>
    </lineage>
</organism>
<name>A0A9W9FGD7_9EURO</name>
<reference evidence="1" key="2">
    <citation type="journal article" date="2023" name="IMA Fungus">
        <title>Comparative genomic study of the Penicillium genus elucidates a diverse pangenome and 15 lateral gene transfer events.</title>
        <authorList>
            <person name="Petersen C."/>
            <person name="Sorensen T."/>
            <person name="Nielsen M.R."/>
            <person name="Sondergaard T.E."/>
            <person name="Sorensen J.L."/>
            <person name="Fitzpatrick D.A."/>
            <person name="Frisvad J.C."/>
            <person name="Nielsen K.L."/>
        </authorList>
    </citation>
    <scope>NUCLEOTIDE SEQUENCE</scope>
    <source>
        <strain evidence="1">IBT 30761</strain>
    </source>
</reference>
<keyword evidence="2" id="KW-1185">Reference proteome</keyword>